<organism evidence="2">
    <name type="scientific">Bacillus cereus</name>
    <dbReference type="NCBI Taxonomy" id="1396"/>
    <lineage>
        <taxon>Bacteria</taxon>
        <taxon>Bacillati</taxon>
        <taxon>Bacillota</taxon>
        <taxon>Bacilli</taxon>
        <taxon>Bacillales</taxon>
        <taxon>Bacillaceae</taxon>
        <taxon>Bacillus</taxon>
        <taxon>Bacillus cereus group</taxon>
    </lineage>
</organism>
<keyword evidence="1" id="KW-0812">Transmembrane</keyword>
<accession>A0A5B9I1H8</accession>
<keyword evidence="1" id="KW-1133">Transmembrane helix</keyword>
<reference evidence="2" key="1">
    <citation type="submission" date="2019-08" db="EMBL/GenBank/DDBJ databases">
        <title>Antibiosis Participates in the Biocontrol of Bucillus cereus 0-9 Against Rice Sheath Blight.</title>
        <authorList>
            <person name="Wang G."/>
            <person name="Liu F."/>
        </authorList>
    </citation>
    <scope>NUCLEOTIDE SEQUENCE</scope>
    <source>
        <strain evidence="2">09</strain>
    </source>
</reference>
<name>A0A5B9I1H8_BACCE</name>
<dbReference type="AlphaFoldDB" id="A0A5B9I1H8"/>
<dbReference type="GO" id="GO:0003677">
    <property type="term" value="F:DNA binding"/>
    <property type="evidence" value="ECO:0007669"/>
    <property type="project" value="UniProtKB-KW"/>
</dbReference>
<keyword evidence="2" id="KW-0238">DNA-binding</keyword>
<protein>
    <submittedName>
        <fullName evidence="2">DNA-binding protein</fullName>
    </submittedName>
</protein>
<keyword evidence="1" id="KW-0472">Membrane</keyword>
<evidence type="ECO:0000313" key="2">
    <source>
        <dbReference type="EMBL" id="QEF19971.1"/>
    </source>
</evidence>
<evidence type="ECO:0000256" key="1">
    <source>
        <dbReference type="SAM" id="Phobius"/>
    </source>
</evidence>
<feature type="transmembrane region" description="Helical" evidence="1">
    <location>
        <begin position="21"/>
        <end position="47"/>
    </location>
</feature>
<gene>
    <name evidence="2" type="ORF">FRY47_19820</name>
</gene>
<proteinExistence type="predicted"/>
<sequence>MFRVIEKGCSGYTKKLFPKKYYIEIFRVIVFMFSCIFASVAAGIWFIDWNILF</sequence>
<dbReference type="EMBL" id="CP042874">
    <property type="protein sequence ID" value="QEF19971.1"/>
    <property type="molecule type" value="Genomic_DNA"/>
</dbReference>